<name>A0A4Z2GVA7_9TELE</name>
<keyword evidence="3" id="KW-1185">Reference proteome</keyword>
<feature type="region of interest" description="Disordered" evidence="1">
    <location>
        <begin position="95"/>
        <end position="127"/>
    </location>
</feature>
<dbReference type="EMBL" id="SRLO01000407">
    <property type="protein sequence ID" value="TNN57379.1"/>
    <property type="molecule type" value="Genomic_DNA"/>
</dbReference>
<proteinExistence type="predicted"/>
<feature type="region of interest" description="Disordered" evidence="1">
    <location>
        <begin position="1"/>
        <end position="37"/>
    </location>
</feature>
<dbReference type="AlphaFoldDB" id="A0A4Z2GVA7"/>
<gene>
    <name evidence="2" type="ORF">EYF80_032455</name>
</gene>
<comment type="caution">
    <text evidence="2">The sequence shown here is derived from an EMBL/GenBank/DDBJ whole genome shotgun (WGS) entry which is preliminary data.</text>
</comment>
<evidence type="ECO:0000256" key="1">
    <source>
        <dbReference type="SAM" id="MobiDB-lite"/>
    </source>
</evidence>
<organism evidence="2 3">
    <name type="scientific">Liparis tanakae</name>
    <name type="common">Tanaka's snailfish</name>
    <dbReference type="NCBI Taxonomy" id="230148"/>
    <lineage>
        <taxon>Eukaryota</taxon>
        <taxon>Metazoa</taxon>
        <taxon>Chordata</taxon>
        <taxon>Craniata</taxon>
        <taxon>Vertebrata</taxon>
        <taxon>Euteleostomi</taxon>
        <taxon>Actinopterygii</taxon>
        <taxon>Neopterygii</taxon>
        <taxon>Teleostei</taxon>
        <taxon>Neoteleostei</taxon>
        <taxon>Acanthomorphata</taxon>
        <taxon>Eupercaria</taxon>
        <taxon>Perciformes</taxon>
        <taxon>Cottioidei</taxon>
        <taxon>Cottales</taxon>
        <taxon>Liparidae</taxon>
        <taxon>Liparis</taxon>
    </lineage>
</organism>
<feature type="compositionally biased region" description="Low complexity" evidence="1">
    <location>
        <begin position="1"/>
        <end position="21"/>
    </location>
</feature>
<accession>A0A4Z2GVA7</accession>
<sequence>MSLAVSEGLASPSSSRSLSFSPWDLRNSSSPASKNGCALSSLESLKEAAETLNRSPDLPPFSGSRSAAPSLSRPFSFSFSCFLVLFSAKNLKRRARRSVSTGMTEPGGEQRRGRENKRRRCAPKNPKPLNEAVCPDLVGLLAGGSPTPFHIGAPLAPALPSESVGSSSFFGSGLLRLGLAS</sequence>
<protein>
    <submittedName>
        <fullName evidence="2">Uncharacterized protein</fullName>
    </submittedName>
</protein>
<dbReference type="Proteomes" id="UP000314294">
    <property type="component" value="Unassembled WGS sequence"/>
</dbReference>
<reference evidence="2 3" key="1">
    <citation type="submission" date="2019-03" db="EMBL/GenBank/DDBJ databases">
        <title>First draft genome of Liparis tanakae, snailfish: a comprehensive survey of snailfish specific genes.</title>
        <authorList>
            <person name="Kim W."/>
            <person name="Song I."/>
            <person name="Jeong J.-H."/>
            <person name="Kim D."/>
            <person name="Kim S."/>
            <person name="Ryu S."/>
            <person name="Song J.Y."/>
            <person name="Lee S.K."/>
        </authorList>
    </citation>
    <scope>NUCLEOTIDE SEQUENCE [LARGE SCALE GENOMIC DNA]</scope>
    <source>
        <tissue evidence="2">Muscle</tissue>
    </source>
</reference>
<evidence type="ECO:0000313" key="3">
    <source>
        <dbReference type="Proteomes" id="UP000314294"/>
    </source>
</evidence>
<evidence type="ECO:0000313" key="2">
    <source>
        <dbReference type="EMBL" id="TNN57379.1"/>
    </source>
</evidence>